<dbReference type="AlphaFoldDB" id="A0A4P7GGJ7"/>
<keyword evidence="3" id="KW-1185">Reference proteome</keyword>
<organism evidence="2 3">
    <name type="scientific">Nocardioides euryhalodurans</name>
    <dbReference type="NCBI Taxonomy" id="2518370"/>
    <lineage>
        <taxon>Bacteria</taxon>
        <taxon>Bacillati</taxon>
        <taxon>Actinomycetota</taxon>
        <taxon>Actinomycetes</taxon>
        <taxon>Propionibacteriales</taxon>
        <taxon>Nocardioidaceae</taxon>
        <taxon>Nocardioides</taxon>
    </lineage>
</organism>
<reference evidence="2 3" key="1">
    <citation type="submission" date="2019-03" db="EMBL/GenBank/DDBJ databases">
        <title>Three New Species of Nocardioides, Nocardioides euryhalodurans sp. nov., Nocardioides seonyuensis sp. nov. and Nocardioides eburneoflavus sp. nov., Iolated from Soil.</title>
        <authorList>
            <person name="Roh S.G."/>
            <person name="Lee C."/>
            <person name="Kim M.-K."/>
            <person name="Kim S.B."/>
        </authorList>
    </citation>
    <scope>NUCLEOTIDE SEQUENCE [LARGE SCALE GENOMIC DNA]</scope>
    <source>
        <strain evidence="2 3">MMS17-SY117</strain>
    </source>
</reference>
<feature type="transmembrane region" description="Helical" evidence="1">
    <location>
        <begin position="12"/>
        <end position="33"/>
    </location>
</feature>
<evidence type="ECO:0000256" key="1">
    <source>
        <dbReference type="SAM" id="Phobius"/>
    </source>
</evidence>
<keyword evidence="1" id="KW-1133">Transmembrane helix</keyword>
<keyword evidence="1" id="KW-0812">Transmembrane</keyword>
<protein>
    <recommendedName>
        <fullName evidence="4">DUF2127 domain-containing protein</fullName>
    </recommendedName>
</protein>
<evidence type="ECO:0008006" key="4">
    <source>
        <dbReference type="Google" id="ProtNLM"/>
    </source>
</evidence>
<feature type="transmembrane region" description="Helical" evidence="1">
    <location>
        <begin position="115"/>
        <end position="136"/>
    </location>
</feature>
<proteinExistence type="predicted"/>
<dbReference type="KEGG" id="noy:EXE57_00030"/>
<evidence type="ECO:0000313" key="3">
    <source>
        <dbReference type="Proteomes" id="UP000294894"/>
    </source>
</evidence>
<feature type="transmembrane region" description="Helical" evidence="1">
    <location>
        <begin position="60"/>
        <end position="80"/>
    </location>
</feature>
<dbReference type="RefSeq" id="WP_135072837.1">
    <property type="nucleotide sequence ID" value="NZ_CP038267.1"/>
</dbReference>
<gene>
    <name evidence="2" type="ORF">EXE57_00030</name>
</gene>
<feature type="transmembrane region" description="Helical" evidence="1">
    <location>
        <begin position="92"/>
        <end position="109"/>
    </location>
</feature>
<dbReference type="OrthoDB" id="3790252at2"/>
<keyword evidence="1" id="KW-0472">Membrane</keyword>
<dbReference type="Proteomes" id="UP000294894">
    <property type="component" value="Chromosome"/>
</dbReference>
<name>A0A4P7GGJ7_9ACTN</name>
<evidence type="ECO:0000313" key="2">
    <source>
        <dbReference type="EMBL" id="QBR90834.1"/>
    </source>
</evidence>
<sequence length="157" mass="16828">MGRQRPRSVTNAVRVQAALVLVTGIGTAMVAVLRDDLLQLWADSRGGLDAVEQSSIPPPAFVPVAVVSFIVYALLVWVLASLFGKGHRWARYALGATAVAFVFSMLVIYRAEPPALLLGLGAVAVVLNGVLVWLLAHRDTAEFIRGAQLAEQRSHTS</sequence>
<accession>A0A4P7GGJ7</accession>
<dbReference type="EMBL" id="CP038267">
    <property type="protein sequence ID" value="QBR90834.1"/>
    <property type="molecule type" value="Genomic_DNA"/>
</dbReference>